<dbReference type="AlphaFoldDB" id="A0A326RL50"/>
<dbReference type="RefSeq" id="WP_111394285.1">
    <property type="nucleotide sequence ID" value="NZ_QKTX01000014.1"/>
</dbReference>
<dbReference type="GO" id="GO:0003677">
    <property type="term" value="F:DNA binding"/>
    <property type="evidence" value="ECO:0007669"/>
    <property type="project" value="InterPro"/>
</dbReference>
<feature type="domain" description="Transcription elongation factor GreA/GreB C-terminal" evidence="1">
    <location>
        <begin position="49"/>
        <end position="122"/>
    </location>
</feature>
<dbReference type="OrthoDB" id="192847at2"/>
<dbReference type="PANTHER" id="PTHR30437">
    <property type="entry name" value="TRANSCRIPTION ELONGATION FACTOR GREA"/>
    <property type="match status" value="1"/>
</dbReference>
<organism evidence="2 3">
    <name type="scientific">Algoriphagus aquaeductus</name>
    <dbReference type="NCBI Taxonomy" id="475299"/>
    <lineage>
        <taxon>Bacteria</taxon>
        <taxon>Pseudomonadati</taxon>
        <taxon>Bacteroidota</taxon>
        <taxon>Cytophagia</taxon>
        <taxon>Cytophagales</taxon>
        <taxon>Cyclobacteriaceae</taxon>
        <taxon>Algoriphagus</taxon>
    </lineage>
</organism>
<proteinExistence type="predicted"/>
<dbReference type="InterPro" id="IPR023459">
    <property type="entry name" value="Tscrpt_elong_fac_GreA/B_fam"/>
</dbReference>
<dbReference type="SUPFAM" id="SSF54534">
    <property type="entry name" value="FKBP-like"/>
    <property type="match status" value="1"/>
</dbReference>
<name>A0A326RL50_9BACT</name>
<evidence type="ECO:0000313" key="2">
    <source>
        <dbReference type="EMBL" id="PZV79673.1"/>
    </source>
</evidence>
<accession>A0A326RL50</accession>
<protein>
    <submittedName>
        <fullName evidence="2">Regulator of nucleoside diphosphate kinase</fullName>
    </submittedName>
</protein>
<dbReference type="PANTHER" id="PTHR30437:SF5">
    <property type="entry name" value="REGULATOR OF NUCLEOSIDE DIPHOSPHATE KINASE"/>
    <property type="match status" value="1"/>
</dbReference>
<evidence type="ECO:0000259" key="1">
    <source>
        <dbReference type="Pfam" id="PF01272"/>
    </source>
</evidence>
<dbReference type="GO" id="GO:0006354">
    <property type="term" value="P:DNA-templated transcription elongation"/>
    <property type="evidence" value="ECO:0007669"/>
    <property type="project" value="TreeGrafter"/>
</dbReference>
<keyword evidence="2" id="KW-0808">Transferase</keyword>
<dbReference type="Proteomes" id="UP000248917">
    <property type="component" value="Unassembled WGS sequence"/>
</dbReference>
<keyword evidence="3" id="KW-1185">Reference proteome</keyword>
<dbReference type="GO" id="GO:0016301">
    <property type="term" value="F:kinase activity"/>
    <property type="evidence" value="ECO:0007669"/>
    <property type="project" value="UniProtKB-KW"/>
</dbReference>
<reference evidence="2 3" key="1">
    <citation type="submission" date="2018-06" db="EMBL/GenBank/DDBJ databases">
        <title>Genomic Encyclopedia of Archaeal and Bacterial Type Strains, Phase II (KMG-II): from individual species to whole genera.</title>
        <authorList>
            <person name="Goeker M."/>
        </authorList>
    </citation>
    <scope>NUCLEOTIDE SEQUENCE [LARGE SCALE GENOMIC DNA]</scope>
    <source>
        <strain evidence="2 3">T4</strain>
    </source>
</reference>
<evidence type="ECO:0000313" key="3">
    <source>
        <dbReference type="Proteomes" id="UP000248917"/>
    </source>
</evidence>
<dbReference type="Pfam" id="PF01272">
    <property type="entry name" value="GreA_GreB"/>
    <property type="match status" value="1"/>
</dbReference>
<dbReference type="Gene3D" id="3.10.50.30">
    <property type="entry name" value="Transcription elongation factor, GreA/GreB, C-terminal domain"/>
    <property type="match status" value="1"/>
</dbReference>
<sequence>MKPILSHSDYKTIHTLLQNLPSHLKGKEVSQLQLEIKKAEIIADRAISEDIIQLNSRFEVIELSSGKTMNFQLVLPQQADLKQNRISILSPLGVALIGFREGMTVEWMLPGGLKKLQINRVQKDSPITGNPAASSQTVQV</sequence>
<gene>
    <name evidence="2" type="ORF">CLV31_114106</name>
</gene>
<comment type="caution">
    <text evidence="2">The sequence shown here is derived from an EMBL/GenBank/DDBJ whole genome shotgun (WGS) entry which is preliminary data.</text>
</comment>
<dbReference type="InterPro" id="IPR001437">
    <property type="entry name" value="Tscrpt_elong_fac_GreA/B_C"/>
</dbReference>
<dbReference type="EMBL" id="QKTX01000014">
    <property type="protein sequence ID" value="PZV79673.1"/>
    <property type="molecule type" value="Genomic_DNA"/>
</dbReference>
<dbReference type="GO" id="GO:0032784">
    <property type="term" value="P:regulation of DNA-templated transcription elongation"/>
    <property type="evidence" value="ECO:0007669"/>
    <property type="project" value="InterPro"/>
</dbReference>
<dbReference type="InterPro" id="IPR036953">
    <property type="entry name" value="GreA/GreB_C_sf"/>
</dbReference>
<dbReference type="GO" id="GO:0070063">
    <property type="term" value="F:RNA polymerase binding"/>
    <property type="evidence" value="ECO:0007669"/>
    <property type="project" value="InterPro"/>
</dbReference>
<keyword evidence="2" id="KW-0418">Kinase</keyword>